<dbReference type="EMBL" id="AOXI01000037">
    <property type="protein sequence ID" value="ESE82808.1"/>
    <property type="molecule type" value="Genomic_DNA"/>
</dbReference>
<dbReference type="Proteomes" id="UP000017304">
    <property type="component" value="Unassembled WGS sequence"/>
</dbReference>
<evidence type="ECO:0000313" key="2">
    <source>
        <dbReference type="Proteomes" id="UP000017304"/>
    </source>
</evidence>
<proteinExistence type="predicted"/>
<accession>V1GQZ2</accession>
<organism evidence="1 2">
    <name type="scientific">Salmonella enterica subsp. indica serovar 6,14,25:z10:1,(2),7 str. 1121</name>
    <dbReference type="NCBI Taxonomy" id="1173950"/>
    <lineage>
        <taxon>Bacteria</taxon>
        <taxon>Pseudomonadati</taxon>
        <taxon>Pseudomonadota</taxon>
        <taxon>Gammaproteobacteria</taxon>
        <taxon>Enterobacterales</taxon>
        <taxon>Enterobacteriaceae</taxon>
        <taxon>Salmonella</taxon>
    </lineage>
</organism>
<sequence>MVIELGDDQGWHLYRQRNTDDSIQFVVNRQIIPDNYGDFVARYLTS</sequence>
<protein>
    <submittedName>
        <fullName evidence="1">Side tail fiber protein</fullName>
    </submittedName>
</protein>
<dbReference type="STRING" id="1173950.SEI61121_15778"/>
<name>V1GQZ2_SALER</name>
<reference evidence="1 2" key="1">
    <citation type="journal article" date="2013" name="Genome Biol. Evol.">
        <title>Phylogenetic diversity of the enteric pathogen Salmonella enterica subsp. enterica inferred from genome-wide reference-free SNP characters.</title>
        <authorList>
            <person name="Timme R.E."/>
            <person name="Pettengill J.B."/>
            <person name="Allard M.W."/>
            <person name="Strain E."/>
            <person name="Barrangou R."/>
            <person name="Wehnes C."/>
            <person name="Van Kessel J.S."/>
            <person name="Karns J.S."/>
            <person name="Musser S.M."/>
            <person name="Brown E.W."/>
        </authorList>
    </citation>
    <scope>NUCLEOTIDE SEQUENCE [LARGE SCALE GENOMIC DNA]</scope>
    <source>
        <strain evidence="1 2">1121</strain>
    </source>
</reference>
<dbReference type="AlphaFoldDB" id="V1GQZ2"/>
<dbReference type="PATRIC" id="fig|1173950.3.peg.3296"/>
<evidence type="ECO:0000313" key="1">
    <source>
        <dbReference type="EMBL" id="ESE82808.1"/>
    </source>
</evidence>
<gene>
    <name evidence="1" type="ORF">SEI61121_15778</name>
</gene>
<comment type="caution">
    <text evidence="1">The sequence shown here is derived from an EMBL/GenBank/DDBJ whole genome shotgun (WGS) entry which is preliminary data.</text>
</comment>